<keyword evidence="5 11" id="KW-0812">Transmembrane</keyword>
<feature type="domain" description="PDZ" evidence="12">
    <location>
        <begin position="190"/>
        <end position="239"/>
    </location>
</feature>
<evidence type="ECO:0000256" key="11">
    <source>
        <dbReference type="RuleBase" id="RU362031"/>
    </source>
</evidence>
<dbReference type="CDD" id="cd23081">
    <property type="entry name" value="cpPDZ_EcRseP-like"/>
    <property type="match status" value="1"/>
</dbReference>
<evidence type="ECO:0000313" key="13">
    <source>
        <dbReference type="EMBL" id="OGG97179.1"/>
    </source>
</evidence>
<dbReference type="AlphaFoldDB" id="A0A1F6GGE1"/>
<evidence type="ECO:0000256" key="2">
    <source>
        <dbReference type="ARBA" id="ARBA00004141"/>
    </source>
</evidence>
<evidence type="ECO:0000313" key="14">
    <source>
        <dbReference type="Proteomes" id="UP000178449"/>
    </source>
</evidence>
<keyword evidence="10 11" id="KW-0472">Membrane</keyword>
<organism evidence="13 14">
    <name type="scientific">Candidatus Lambdaproteobacteria bacterium RIFOXYD2_FULL_50_16</name>
    <dbReference type="NCBI Taxonomy" id="1817772"/>
    <lineage>
        <taxon>Bacteria</taxon>
        <taxon>Pseudomonadati</taxon>
        <taxon>Pseudomonadota</taxon>
        <taxon>Candidatus Lambdaproteobacteria</taxon>
    </lineage>
</organism>
<name>A0A1F6GGE1_9PROT</name>
<keyword evidence="9 11" id="KW-0482">Metalloprotease</keyword>
<dbReference type="PROSITE" id="PS50106">
    <property type="entry name" value="PDZ"/>
    <property type="match status" value="1"/>
</dbReference>
<dbReference type="EC" id="3.4.24.-" evidence="11"/>
<evidence type="ECO:0000256" key="8">
    <source>
        <dbReference type="ARBA" id="ARBA00022989"/>
    </source>
</evidence>
<sequence length="429" mass="47340">MFTILSFLLAISLLVFVHELGHYLAARWVGVKVLEFSIGFPPKAWGKKIGDTEYIVSWIPMGGYVRLLGQDTEDENPDEPGNYASTPKWGRFLILVAGPLMNLLFAWIFFVLLFMTGFSEPAYLDDPPYLSGTIAGSAAERLGLLSGDLILEVNEQPASSWKQAYEFLSQAKTEPTKILIRRQQTNLWAQFEPEEISKGRLGLEPWIRPIAGDVNPGSPAEKGGIKPGDLILLVDQDPVHHWREITPLINQRNGKPFSLTFEREGKVEQTQIVPKYNEAQAYWYMGLSQASFHQSHGLVVSLGLGWERSILLTSKTFSFLGQLFAGRASKESLGGPIMIAQMIGAAAKNSLSDLLALMGFISLQLGIFNLFPFPALDGGHVLFLGAETLKGGPLPKTFREIVQRVGFSALLLLILYISVQDGIKLFSGG</sequence>
<comment type="similarity">
    <text evidence="3 11">Belongs to the peptidase M50B family.</text>
</comment>
<dbReference type="CDD" id="cd06163">
    <property type="entry name" value="S2P-M50_PDZ_RseP-like"/>
    <property type="match status" value="1"/>
</dbReference>
<comment type="subcellular location">
    <subcellularLocation>
        <location evidence="2">Membrane</location>
        <topology evidence="2">Multi-pass membrane protein</topology>
    </subcellularLocation>
</comment>
<evidence type="ECO:0000256" key="1">
    <source>
        <dbReference type="ARBA" id="ARBA00001947"/>
    </source>
</evidence>
<evidence type="ECO:0000256" key="5">
    <source>
        <dbReference type="ARBA" id="ARBA00022692"/>
    </source>
</evidence>
<keyword evidence="4 13" id="KW-0645">Protease</keyword>
<dbReference type="EMBL" id="MFNE01000003">
    <property type="protein sequence ID" value="OGG97179.1"/>
    <property type="molecule type" value="Genomic_DNA"/>
</dbReference>
<reference evidence="13 14" key="1">
    <citation type="journal article" date="2016" name="Nat. Commun.">
        <title>Thousands of microbial genomes shed light on interconnected biogeochemical processes in an aquifer system.</title>
        <authorList>
            <person name="Anantharaman K."/>
            <person name="Brown C.T."/>
            <person name="Hug L.A."/>
            <person name="Sharon I."/>
            <person name="Castelle C.J."/>
            <person name="Probst A.J."/>
            <person name="Thomas B.C."/>
            <person name="Singh A."/>
            <person name="Wilkins M.J."/>
            <person name="Karaoz U."/>
            <person name="Brodie E.L."/>
            <person name="Williams K.H."/>
            <person name="Hubbard S.S."/>
            <person name="Banfield J.F."/>
        </authorList>
    </citation>
    <scope>NUCLEOTIDE SEQUENCE [LARGE SCALE GENOMIC DNA]</scope>
</reference>
<protein>
    <recommendedName>
        <fullName evidence="11">Zinc metalloprotease</fullName>
        <ecNumber evidence="11">3.4.24.-</ecNumber>
    </recommendedName>
</protein>
<feature type="transmembrane region" description="Helical" evidence="11">
    <location>
        <begin position="92"/>
        <end position="114"/>
    </location>
</feature>
<dbReference type="Proteomes" id="UP000178449">
    <property type="component" value="Unassembled WGS sequence"/>
</dbReference>
<keyword evidence="8 11" id="KW-1133">Transmembrane helix</keyword>
<dbReference type="GO" id="GO:0004222">
    <property type="term" value="F:metalloendopeptidase activity"/>
    <property type="evidence" value="ECO:0007669"/>
    <property type="project" value="InterPro"/>
</dbReference>
<evidence type="ECO:0000259" key="12">
    <source>
        <dbReference type="PROSITE" id="PS50106"/>
    </source>
</evidence>
<evidence type="ECO:0000256" key="4">
    <source>
        <dbReference type="ARBA" id="ARBA00022670"/>
    </source>
</evidence>
<dbReference type="SMART" id="SM00228">
    <property type="entry name" value="PDZ"/>
    <property type="match status" value="2"/>
</dbReference>
<dbReference type="InterPro" id="IPR008915">
    <property type="entry name" value="Peptidase_M50"/>
</dbReference>
<dbReference type="STRING" id="1817772.A2527_10205"/>
<dbReference type="InterPro" id="IPR004387">
    <property type="entry name" value="Pept_M50_Zn"/>
</dbReference>
<keyword evidence="7 11" id="KW-0862">Zinc</keyword>
<dbReference type="NCBIfam" id="TIGR00054">
    <property type="entry name" value="RIP metalloprotease RseP"/>
    <property type="match status" value="1"/>
</dbReference>
<dbReference type="InterPro" id="IPR041489">
    <property type="entry name" value="PDZ_6"/>
</dbReference>
<comment type="caution">
    <text evidence="13">The sequence shown here is derived from an EMBL/GenBank/DDBJ whole genome shotgun (WGS) entry which is preliminary data.</text>
</comment>
<evidence type="ECO:0000256" key="6">
    <source>
        <dbReference type="ARBA" id="ARBA00022801"/>
    </source>
</evidence>
<evidence type="ECO:0000256" key="7">
    <source>
        <dbReference type="ARBA" id="ARBA00022833"/>
    </source>
</evidence>
<dbReference type="PANTHER" id="PTHR42837:SF2">
    <property type="entry name" value="MEMBRANE METALLOPROTEASE ARASP2, CHLOROPLASTIC-RELATED"/>
    <property type="match status" value="1"/>
</dbReference>
<comment type="cofactor">
    <cofactor evidence="1 11">
        <name>Zn(2+)</name>
        <dbReference type="ChEBI" id="CHEBI:29105"/>
    </cofactor>
</comment>
<keyword evidence="6 11" id="KW-0378">Hydrolase</keyword>
<dbReference type="PANTHER" id="PTHR42837">
    <property type="entry name" value="REGULATOR OF SIGMA-E PROTEASE RSEP"/>
    <property type="match status" value="1"/>
</dbReference>
<dbReference type="InterPro" id="IPR001478">
    <property type="entry name" value="PDZ"/>
</dbReference>
<gene>
    <name evidence="13" type="ORF">A2527_10205</name>
</gene>
<evidence type="ECO:0000256" key="3">
    <source>
        <dbReference type="ARBA" id="ARBA00007931"/>
    </source>
</evidence>
<dbReference type="GO" id="GO:0006508">
    <property type="term" value="P:proteolysis"/>
    <property type="evidence" value="ECO:0007669"/>
    <property type="project" value="UniProtKB-KW"/>
</dbReference>
<dbReference type="GO" id="GO:0046872">
    <property type="term" value="F:metal ion binding"/>
    <property type="evidence" value="ECO:0007669"/>
    <property type="project" value="UniProtKB-KW"/>
</dbReference>
<accession>A0A1F6GGE1</accession>
<proteinExistence type="inferred from homology"/>
<comment type="caution">
    <text evidence="11">Lacks conserved residue(s) required for the propagation of feature annotation.</text>
</comment>
<keyword evidence="11" id="KW-0479">Metal-binding</keyword>
<evidence type="ECO:0000256" key="10">
    <source>
        <dbReference type="ARBA" id="ARBA00023136"/>
    </source>
</evidence>
<dbReference type="Pfam" id="PF02163">
    <property type="entry name" value="Peptidase_M50"/>
    <property type="match status" value="1"/>
</dbReference>
<dbReference type="Pfam" id="PF17820">
    <property type="entry name" value="PDZ_6"/>
    <property type="match status" value="2"/>
</dbReference>
<dbReference type="SUPFAM" id="SSF50156">
    <property type="entry name" value="PDZ domain-like"/>
    <property type="match status" value="2"/>
</dbReference>
<dbReference type="GO" id="GO:0016020">
    <property type="term" value="C:membrane"/>
    <property type="evidence" value="ECO:0007669"/>
    <property type="project" value="UniProtKB-SubCell"/>
</dbReference>
<evidence type="ECO:0000256" key="9">
    <source>
        <dbReference type="ARBA" id="ARBA00023049"/>
    </source>
</evidence>
<dbReference type="InterPro" id="IPR036034">
    <property type="entry name" value="PDZ_sf"/>
</dbReference>
<dbReference type="Gene3D" id="2.30.42.10">
    <property type="match status" value="2"/>
</dbReference>